<comment type="caution">
    <text evidence="3">The sequence shown here is derived from an EMBL/GenBank/DDBJ whole genome shotgun (WGS) entry which is preliminary data.</text>
</comment>
<protein>
    <submittedName>
        <fullName evidence="3">Aldehyde oxidoreductase</fullName>
        <ecNumber evidence="3">1.2.99.7</ecNumber>
    </submittedName>
</protein>
<dbReference type="GO" id="GO:0033727">
    <property type="term" value="F:aldehyde dehydrogenase (FAD-independent) activity"/>
    <property type="evidence" value="ECO:0007669"/>
    <property type="project" value="UniProtKB-EC"/>
</dbReference>
<keyword evidence="3" id="KW-0560">Oxidoreductase</keyword>
<reference evidence="3" key="1">
    <citation type="submission" date="2019-08" db="EMBL/GenBank/DDBJ databases">
        <authorList>
            <person name="Kucharzyk K."/>
            <person name="Murdoch R.W."/>
            <person name="Higgins S."/>
            <person name="Loffler F."/>
        </authorList>
    </citation>
    <scope>NUCLEOTIDE SEQUENCE</scope>
</reference>
<feature type="domain" description="Aldehyde oxidase/xanthine dehydrogenase second molybdopterin binding" evidence="2">
    <location>
        <begin position="262"/>
        <end position="516"/>
    </location>
</feature>
<dbReference type="InterPro" id="IPR008274">
    <property type="entry name" value="AldOxase/xan_DH_MoCoBD1"/>
</dbReference>
<dbReference type="PANTHER" id="PTHR11908:SF157">
    <property type="entry name" value="XANTHINE DEHYDROGENASE SUBUNIT D-RELATED"/>
    <property type="match status" value="1"/>
</dbReference>
<dbReference type="InterPro" id="IPR037165">
    <property type="entry name" value="AldOxase/xan_DH_Mopterin-bd_sf"/>
</dbReference>
<organism evidence="3">
    <name type="scientific">bioreactor metagenome</name>
    <dbReference type="NCBI Taxonomy" id="1076179"/>
    <lineage>
        <taxon>unclassified sequences</taxon>
        <taxon>metagenomes</taxon>
        <taxon>ecological metagenomes</taxon>
    </lineage>
</organism>
<dbReference type="Pfam" id="PF02738">
    <property type="entry name" value="MoCoBD_1"/>
    <property type="match status" value="1"/>
</dbReference>
<sequence length="618" mass="66718">MLKGEFEDVPEIIESSPYSVEGSFYASREPHLSLEGDICQAYFDDDGMLTVQCKAQAVYSARNAVAQAAGLPSDKVRIIMNTTGGSFGWSTAAPSFAATAVAAQATGHPVSLSMSWEEFQHFSGKRCACYTNARLSCDEKGKLTALEYDTAIDHGAYSDGGEGLITRFIRYMGWPYNIPNIMGLARMANTNHNFGVAYRGFGAPQITTASEAIMDMLAEKAGIDPFEFRYLNIARPGDTTPNSYPYREYPMEEIMDKARPYYEAMKKRAKERSTLEKPHGVGVAFGSYNCTGGKHDSAGSKIDLNPDGSVTVYNTWEDIGQGGDVGTVMFTLEALKPLGLTPEMINVKPINDSKLSPDSGIAGGSRSHMMNGYAICQVAAEMLAAMRKEDGSYRTYDEMVKDGLPTTFEGRYSNTQNFPELVEYSPDTGVGDPIPTYMYAMFLCEVEVDVATGKTTVVAYTSVADVGVIGNKASVDGQAYGGLSHSIGYALTEDYHDVKKHGNMAGAGIPQIQDIPDDFNLIFLENPRSRAPYGSSGCSELFQSSGHVAVLNAIKNACGVRIFEIPALPAKVKAGLDALAAGEDLTPAPYFFGTDFYDEIDNIVENPVGLATGPLQAE</sequence>
<dbReference type="EMBL" id="VSSQ01005523">
    <property type="protein sequence ID" value="MPM29486.1"/>
    <property type="molecule type" value="Genomic_DNA"/>
</dbReference>
<dbReference type="AlphaFoldDB" id="A0A644YLV6"/>
<accession>A0A644YLV6</accession>
<dbReference type="GO" id="GO:0005506">
    <property type="term" value="F:iron ion binding"/>
    <property type="evidence" value="ECO:0007669"/>
    <property type="project" value="InterPro"/>
</dbReference>
<evidence type="ECO:0000259" key="1">
    <source>
        <dbReference type="Pfam" id="PF02738"/>
    </source>
</evidence>
<proteinExistence type="predicted"/>
<dbReference type="SUPFAM" id="SSF56003">
    <property type="entry name" value="Molybdenum cofactor-binding domain"/>
    <property type="match status" value="1"/>
</dbReference>
<evidence type="ECO:0000259" key="2">
    <source>
        <dbReference type="Pfam" id="PF20256"/>
    </source>
</evidence>
<name>A0A644YLV6_9ZZZZ</name>
<gene>
    <name evidence="3" type="primary">mop_5</name>
    <name evidence="3" type="ORF">SDC9_76026</name>
</gene>
<dbReference type="Pfam" id="PF20256">
    <property type="entry name" value="MoCoBD_2"/>
    <property type="match status" value="1"/>
</dbReference>
<dbReference type="EC" id="1.2.99.7" evidence="3"/>
<dbReference type="InterPro" id="IPR016208">
    <property type="entry name" value="Ald_Oxase/xanthine_DH-like"/>
</dbReference>
<evidence type="ECO:0000313" key="3">
    <source>
        <dbReference type="EMBL" id="MPM29486.1"/>
    </source>
</evidence>
<feature type="domain" description="Aldehyde oxidase/xanthine dehydrogenase first molybdopterin binding" evidence="1">
    <location>
        <begin position="5"/>
        <end position="233"/>
    </location>
</feature>
<dbReference type="Gene3D" id="3.30.365.10">
    <property type="entry name" value="Aldehyde oxidase/xanthine dehydrogenase, molybdopterin binding domain"/>
    <property type="match status" value="4"/>
</dbReference>
<dbReference type="InterPro" id="IPR046867">
    <property type="entry name" value="AldOxase/xan_DH_MoCoBD2"/>
</dbReference>
<dbReference type="PANTHER" id="PTHR11908">
    <property type="entry name" value="XANTHINE DEHYDROGENASE"/>
    <property type="match status" value="1"/>
</dbReference>